<dbReference type="Pfam" id="PF12833">
    <property type="entry name" value="HTH_18"/>
    <property type="match status" value="1"/>
</dbReference>
<accession>A0A6J6F5P1</accession>
<dbReference type="Gene3D" id="1.10.10.60">
    <property type="entry name" value="Homeodomain-like"/>
    <property type="match status" value="1"/>
</dbReference>
<dbReference type="PROSITE" id="PS01124">
    <property type="entry name" value="HTH_ARAC_FAMILY_2"/>
    <property type="match status" value="1"/>
</dbReference>
<dbReference type="AlphaFoldDB" id="A0A6J6F5P1"/>
<sequence>MAPVTELLREHNLFRTTYLDEARSEVARVFCPHALTTTQKDEKLNTVHNRITLGDVTLNYLDYGAEVRITPGELNSFYLIQIPLKGSAEISCGKDSILSDIATASIPNPLEKLDMVWHAGNPQLMVYINRATLEKRLEDLIGREIHVPVKFDLGMDLTTQKAKSWRNLIDTLVSDVDHEGLTMHAGIRNQFQDLIITGLLLSQKHNYSESIGTSIEPITSRSVRLAMAACEANPQDPLTVTDMARYAGVSIRSLQDGFKKYVGMSPTDYLRNVRLNRVREELLAERSFDSSIADIAFTWGFTHLGRFAKIYHERFGELPSETIRK</sequence>
<dbReference type="InterPro" id="IPR009057">
    <property type="entry name" value="Homeodomain-like_sf"/>
</dbReference>
<keyword evidence="1" id="KW-0805">Transcription regulation</keyword>
<keyword evidence="2" id="KW-0238">DNA-binding</keyword>
<dbReference type="PROSITE" id="PS00041">
    <property type="entry name" value="HTH_ARAC_FAMILY_1"/>
    <property type="match status" value="1"/>
</dbReference>
<evidence type="ECO:0000313" key="5">
    <source>
        <dbReference type="EMBL" id="CAB4584060.1"/>
    </source>
</evidence>
<dbReference type="SMART" id="SM00342">
    <property type="entry name" value="HTH_ARAC"/>
    <property type="match status" value="1"/>
</dbReference>
<evidence type="ECO:0000256" key="2">
    <source>
        <dbReference type="ARBA" id="ARBA00023125"/>
    </source>
</evidence>
<protein>
    <submittedName>
        <fullName evidence="5">Unannotated protein</fullName>
    </submittedName>
</protein>
<dbReference type="EMBL" id="CAEZUG010000003">
    <property type="protein sequence ID" value="CAB4584060.1"/>
    <property type="molecule type" value="Genomic_DNA"/>
</dbReference>
<evidence type="ECO:0000256" key="1">
    <source>
        <dbReference type="ARBA" id="ARBA00023015"/>
    </source>
</evidence>
<evidence type="ECO:0000256" key="3">
    <source>
        <dbReference type="ARBA" id="ARBA00023163"/>
    </source>
</evidence>
<dbReference type="Pfam" id="PF14525">
    <property type="entry name" value="AraC_binding_2"/>
    <property type="match status" value="1"/>
</dbReference>
<dbReference type="InterPro" id="IPR050204">
    <property type="entry name" value="AraC_XylS_family_regulators"/>
</dbReference>
<feature type="domain" description="HTH araC/xylS-type" evidence="4">
    <location>
        <begin position="224"/>
        <end position="325"/>
    </location>
</feature>
<organism evidence="5">
    <name type="scientific">freshwater metagenome</name>
    <dbReference type="NCBI Taxonomy" id="449393"/>
    <lineage>
        <taxon>unclassified sequences</taxon>
        <taxon>metagenomes</taxon>
        <taxon>ecological metagenomes</taxon>
    </lineage>
</organism>
<dbReference type="GO" id="GO:0003700">
    <property type="term" value="F:DNA-binding transcription factor activity"/>
    <property type="evidence" value="ECO:0007669"/>
    <property type="project" value="InterPro"/>
</dbReference>
<proteinExistence type="predicted"/>
<dbReference type="InterPro" id="IPR018060">
    <property type="entry name" value="HTH_AraC"/>
</dbReference>
<reference evidence="5" key="1">
    <citation type="submission" date="2020-05" db="EMBL/GenBank/DDBJ databases">
        <authorList>
            <person name="Chiriac C."/>
            <person name="Salcher M."/>
            <person name="Ghai R."/>
            <person name="Kavagutti S V."/>
        </authorList>
    </citation>
    <scope>NUCLEOTIDE SEQUENCE</scope>
</reference>
<evidence type="ECO:0000259" key="4">
    <source>
        <dbReference type="PROSITE" id="PS01124"/>
    </source>
</evidence>
<dbReference type="PANTHER" id="PTHR46796:SF12">
    <property type="entry name" value="HTH-TYPE DNA-BINDING TRANSCRIPTIONAL ACTIVATOR EUTR"/>
    <property type="match status" value="1"/>
</dbReference>
<gene>
    <name evidence="5" type="ORF">UFOPK1795_00101</name>
</gene>
<dbReference type="GO" id="GO:0043565">
    <property type="term" value="F:sequence-specific DNA binding"/>
    <property type="evidence" value="ECO:0007669"/>
    <property type="project" value="InterPro"/>
</dbReference>
<dbReference type="PANTHER" id="PTHR46796">
    <property type="entry name" value="HTH-TYPE TRANSCRIPTIONAL ACTIVATOR RHAS-RELATED"/>
    <property type="match status" value="1"/>
</dbReference>
<dbReference type="SUPFAM" id="SSF46689">
    <property type="entry name" value="Homeodomain-like"/>
    <property type="match status" value="2"/>
</dbReference>
<dbReference type="InterPro" id="IPR035418">
    <property type="entry name" value="AraC-bd_2"/>
</dbReference>
<name>A0A6J6F5P1_9ZZZZ</name>
<dbReference type="InterPro" id="IPR018062">
    <property type="entry name" value="HTH_AraC-typ_CS"/>
</dbReference>
<keyword evidence="3" id="KW-0804">Transcription</keyword>